<keyword evidence="2" id="KW-0238">DNA-binding</keyword>
<accession>A0A238UZ79</accession>
<dbReference type="InterPro" id="IPR036390">
    <property type="entry name" value="WH_DNA-bd_sf"/>
</dbReference>
<dbReference type="InterPro" id="IPR050707">
    <property type="entry name" value="HTH_MetabolicPath_Reg"/>
</dbReference>
<dbReference type="Gene3D" id="1.10.10.10">
    <property type="entry name" value="Winged helix-like DNA-binding domain superfamily/Winged helix DNA-binding domain"/>
    <property type="match status" value="1"/>
</dbReference>
<keyword evidence="3" id="KW-0804">Transcription</keyword>
<dbReference type="Proteomes" id="UP000198417">
    <property type="component" value="Unassembled WGS sequence"/>
</dbReference>
<proteinExistence type="predicted"/>
<dbReference type="SUPFAM" id="SSF46785">
    <property type="entry name" value="Winged helix' DNA-binding domain"/>
    <property type="match status" value="1"/>
</dbReference>
<keyword evidence="8" id="KW-1185">Reference proteome</keyword>
<dbReference type="Pfam" id="PF09339">
    <property type="entry name" value="HTH_IclR"/>
    <property type="match status" value="1"/>
</dbReference>
<evidence type="ECO:0000259" key="6">
    <source>
        <dbReference type="PROSITE" id="PS51078"/>
    </source>
</evidence>
<feature type="domain" description="IclR-ED" evidence="6">
    <location>
        <begin position="90"/>
        <end position="273"/>
    </location>
</feature>
<evidence type="ECO:0000256" key="1">
    <source>
        <dbReference type="ARBA" id="ARBA00023015"/>
    </source>
</evidence>
<dbReference type="InterPro" id="IPR014757">
    <property type="entry name" value="Tscrpt_reg_IclR_C"/>
</dbReference>
<dbReference type="PROSITE" id="PS51077">
    <property type="entry name" value="HTH_ICLR"/>
    <property type="match status" value="1"/>
</dbReference>
<keyword evidence="1" id="KW-0805">Transcription regulation</keyword>
<evidence type="ECO:0000256" key="2">
    <source>
        <dbReference type="ARBA" id="ARBA00023125"/>
    </source>
</evidence>
<dbReference type="RefSeq" id="WP_089268818.1">
    <property type="nucleotide sequence ID" value="NZ_FZNN01000001.1"/>
</dbReference>
<dbReference type="Gene3D" id="3.30.450.40">
    <property type="match status" value="1"/>
</dbReference>
<dbReference type="AlphaFoldDB" id="A0A238UZ79"/>
<sequence>MAQTGQTATGAPIGAPTGTRAGATAGDGTVGKALEVLDSVASYGRPVRFSELLADTPYPKATLYRFLQTLTNQRMLTFDPERSTYAPGIRLVRLAHAAWAQSSLAPIARTHLDRLSALVGETVHLAQFDHAQVLYVDKRNARQPVEMFSQAGKIGPAYCTGVGKVMLAHLPPEDLDRALAQQSWHRFTEHTFCDADSLRRELDAIRARGYGFDNEEHEPGIICVAVPILTAKRRLLGALSVTSTTTRTDISQLGLLAPQLQTTARAIADEAETWAFPQSETTPQGGA</sequence>
<dbReference type="InterPro" id="IPR029016">
    <property type="entry name" value="GAF-like_dom_sf"/>
</dbReference>
<evidence type="ECO:0000313" key="7">
    <source>
        <dbReference type="EMBL" id="SNR27530.1"/>
    </source>
</evidence>
<evidence type="ECO:0000256" key="3">
    <source>
        <dbReference type="ARBA" id="ARBA00023163"/>
    </source>
</evidence>
<name>A0A238UZ79_9RHOB</name>
<dbReference type="GO" id="GO:0003677">
    <property type="term" value="F:DNA binding"/>
    <property type="evidence" value="ECO:0007669"/>
    <property type="project" value="UniProtKB-KW"/>
</dbReference>
<evidence type="ECO:0000313" key="8">
    <source>
        <dbReference type="Proteomes" id="UP000198417"/>
    </source>
</evidence>
<feature type="region of interest" description="Disordered" evidence="4">
    <location>
        <begin position="1"/>
        <end position="26"/>
    </location>
</feature>
<evidence type="ECO:0000256" key="4">
    <source>
        <dbReference type="SAM" id="MobiDB-lite"/>
    </source>
</evidence>
<reference evidence="7 8" key="1">
    <citation type="submission" date="2017-06" db="EMBL/GenBank/DDBJ databases">
        <authorList>
            <person name="Kim H.J."/>
            <person name="Triplett B.A."/>
        </authorList>
    </citation>
    <scope>NUCLEOTIDE SEQUENCE [LARGE SCALE GENOMIC DNA]</scope>
    <source>
        <strain evidence="7 8">DSM 29052</strain>
    </source>
</reference>
<dbReference type="PANTHER" id="PTHR30136:SF24">
    <property type="entry name" value="HTH-TYPE TRANSCRIPTIONAL REPRESSOR ALLR"/>
    <property type="match status" value="1"/>
</dbReference>
<dbReference type="GO" id="GO:0003700">
    <property type="term" value="F:DNA-binding transcription factor activity"/>
    <property type="evidence" value="ECO:0007669"/>
    <property type="project" value="TreeGrafter"/>
</dbReference>
<dbReference type="PANTHER" id="PTHR30136">
    <property type="entry name" value="HELIX-TURN-HELIX TRANSCRIPTIONAL REGULATOR, ICLR FAMILY"/>
    <property type="match status" value="1"/>
</dbReference>
<dbReference type="SUPFAM" id="SSF55781">
    <property type="entry name" value="GAF domain-like"/>
    <property type="match status" value="1"/>
</dbReference>
<dbReference type="Pfam" id="PF01614">
    <property type="entry name" value="IclR_C"/>
    <property type="match status" value="1"/>
</dbReference>
<dbReference type="InterPro" id="IPR005471">
    <property type="entry name" value="Tscrpt_reg_IclR_N"/>
</dbReference>
<protein>
    <submittedName>
        <fullName evidence="7">Transcriptional regulator, IclR family</fullName>
    </submittedName>
</protein>
<dbReference type="EMBL" id="FZNN01000001">
    <property type="protein sequence ID" value="SNR27530.1"/>
    <property type="molecule type" value="Genomic_DNA"/>
</dbReference>
<dbReference type="GO" id="GO:0045892">
    <property type="term" value="P:negative regulation of DNA-templated transcription"/>
    <property type="evidence" value="ECO:0007669"/>
    <property type="project" value="TreeGrafter"/>
</dbReference>
<gene>
    <name evidence="7" type="ORF">SAMN06265370_101392</name>
</gene>
<feature type="domain" description="HTH iclR-type" evidence="5">
    <location>
        <begin position="27"/>
        <end position="89"/>
    </location>
</feature>
<organism evidence="7 8">
    <name type="scientific">Puniceibacterium sediminis</name>
    <dbReference type="NCBI Taxonomy" id="1608407"/>
    <lineage>
        <taxon>Bacteria</taxon>
        <taxon>Pseudomonadati</taxon>
        <taxon>Pseudomonadota</taxon>
        <taxon>Alphaproteobacteria</taxon>
        <taxon>Rhodobacterales</taxon>
        <taxon>Paracoccaceae</taxon>
        <taxon>Puniceibacterium</taxon>
    </lineage>
</organism>
<dbReference type="OrthoDB" id="6057486at2"/>
<dbReference type="PROSITE" id="PS51078">
    <property type="entry name" value="ICLR_ED"/>
    <property type="match status" value="1"/>
</dbReference>
<evidence type="ECO:0000259" key="5">
    <source>
        <dbReference type="PROSITE" id="PS51077"/>
    </source>
</evidence>
<dbReference type="InterPro" id="IPR036388">
    <property type="entry name" value="WH-like_DNA-bd_sf"/>
</dbReference>
<dbReference type="SMART" id="SM00346">
    <property type="entry name" value="HTH_ICLR"/>
    <property type="match status" value="1"/>
</dbReference>